<dbReference type="OrthoDB" id="414243at2759"/>
<dbReference type="PANTHER" id="PTHR28208:SF1">
    <property type="entry name" value="FILAMENT ORGANIZATION PROTEIN APP1-LIKE, PUTATIVE (AFU_ORTHOLOGUE AFUA_1G06650)-RELATED"/>
    <property type="match status" value="1"/>
</dbReference>
<evidence type="ECO:0000313" key="2">
    <source>
        <dbReference type="EMBL" id="RPB07954.1"/>
    </source>
</evidence>
<sequence>MCSWVTGLLSNIRHKVGLGSRVSTPVRKGQEVWLLDNTAFRSPTNPHQWHAEFVAAYFSEDSGKDASLVVADIVEKLGIAGKGDAEAERRIAERVEPFLNLILAAKTVEVDFAGGQGRLRLGPAAGHGISVNELPLPGKGWVDDRVVESRAVLVEGGESMRTAFADPEGWGVISDIDDTIKVSEVRDRLALLRHTFAELPEAVPGMPQLYQYIQTALGKPVWFYLSASPYNLYPMLRSFTSDYYPRGQLILREMSWMELESFIVSLTVGTQKYKEERMRTVMKWLPMRKWVLIGDSTQTDPEAYASLYKLHPDKVRAIFIRRVQGVNEAKEKDLNSDTRFETAFKGIPKTVWRVFNDPAELNEAVNALTST</sequence>
<proteinExistence type="predicted"/>
<dbReference type="InterPro" id="IPR019236">
    <property type="entry name" value="APP1_cat"/>
</dbReference>
<dbReference type="PANTHER" id="PTHR28208">
    <property type="entry name" value="PHOSPHATIDATE PHOSPHATASE APP1"/>
    <property type="match status" value="1"/>
</dbReference>
<dbReference type="EMBL" id="ML119171">
    <property type="protein sequence ID" value="RPB07954.1"/>
    <property type="molecule type" value="Genomic_DNA"/>
</dbReference>
<dbReference type="InParanoid" id="A0A3N4KBP6"/>
<dbReference type="InterPro" id="IPR052935">
    <property type="entry name" value="Mg2+_PAP"/>
</dbReference>
<reference evidence="2 3" key="1">
    <citation type="journal article" date="2018" name="Nat. Ecol. Evol.">
        <title>Pezizomycetes genomes reveal the molecular basis of ectomycorrhizal truffle lifestyle.</title>
        <authorList>
            <person name="Murat C."/>
            <person name="Payen T."/>
            <person name="Noel B."/>
            <person name="Kuo A."/>
            <person name="Morin E."/>
            <person name="Chen J."/>
            <person name="Kohler A."/>
            <person name="Krizsan K."/>
            <person name="Balestrini R."/>
            <person name="Da Silva C."/>
            <person name="Montanini B."/>
            <person name="Hainaut M."/>
            <person name="Levati E."/>
            <person name="Barry K.W."/>
            <person name="Belfiori B."/>
            <person name="Cichocki N."/>
            <person name="Clum A."/>
            <person name="Dockter R.B."/>
            <person name="Fauchery L."/>
            <person name="Guy J."/>
            <person name="Iotti M."/>
            <person name="Le Tacon F."/>
            <person name="Lindquist E.A."/>
            <person name="Lipzen A."/>
            <person name="Malagnac F."/>
            <person name="Mello A."/>
            <person name="Molinier V."/>
            <person name="Miyauchi S."/>
            <person name="Poulain J."/>
            <person name="Riccioni C."/>
            <person name="Rubini A."/>
            <person name="Sitrit Y."/>
            <person name="Splivallo R."/>
            <person name="Traeger S."/>
            <person name="Wang M."/>
            <person name="Zifcakova L."/>
            <person name="Wipf D."/>
            <person name="Zambonelli A."/>
            <person name="Paolocci F."/>
            <person name="Nowrousian M."/>
            <person name="Ottonello S."/>
            <person name="Baldrian P."/>
            <person name="Spatafora J.W."/>
            <person name="Henrissat B."/>
            <person name="Nagy L.G."/>
            <person name="Aury J.M."/>
            <person name="Wincker P."/>
            <person name="Grigoriev I.V."/>
            <person name="Bonfante P."/>
            <person name="Martin F.M."/>
        </authorList>
    </citation>
    <scope>NUCLEOTIDE SEQUENCE [LARGE SCALE GENOMIC DNA]</scope>
    <source>
        <strain evidence="2 3">CCBAS932</strain>
    </source>
</reference>
<dbReference type="AlphaFoldDB" id="A0A3N4KBP6"/>
<name>A0A3N4KBP6_9PEZI</name>
<evidence type="ECO:0000259" key="1">
    <source>
        <dbReference type="Pfam" id="PF09949"/>
    </source>
</evidence>
<dbReference type="GO" id="GO:0008195">
    <property type="term" value="F:phosphatidate phosphatase activity"/>
    <property type="evidence" value="ECO:0007669"/>
    <property type="project" value="InterPro"/>
</dbReference>
<evidence type="ECO:0000313" key="3">
    <source>
        <dbReference type="Proteomes" id="UP000277580"/>
    </source>
</evidence>
<feature type="domain" description="Phosphatidate phosphatase APP1 catalytic" evidence="1">
    <location>
        <begin position="170"/>
        <end position="322"/>
    </location>
</feature>
<dbReference type="Proteomes" id="UP000277580">
    <property type="component" value="Unassembled WGS sequence"/>
</dbReference>
<dbReference type="GO" id="GO:0030479">
    <property type="term" value="C:actin cortical patch"/>
    <property type="evidence" value="ECO:0007669"/>
    <property type="project" value="TreeGrafter"/>
</dbReference>
<accession>A0A3N4KBP6</accession>
<dbReference type="STRING" id="1392247.A0A3N4KBP6"/>
<dbReference type="Pfam" id="PF09949">
    <property type="entry name" value="APP1_cat"/>
    <property type="match status" value="1"/>
</dbReference>
<gene>
    <name evidence="2" type="ORF">P167DRAFT_494958</name>
</gene>
<organism evidence="2 3">
    <name type="scientific">Morchella conica CCBAS932</name>
    <dbReference type="NCBI Taxonomy" id="1392247"/>
    <lineage>
        <taxon>Eukaryota</taxon>
        <taxon>Fungi</taxon>
        <taxon>Dikarya</taxon>
        <taxon>Ascomycota</taxon>
        <taxon>Pezizomycotina</taxon>
        <taxon>Pezizomycetes</taxon>
        <taxon>Pezizales</taxon>
        <taxon>Morchellaceae</taxon>
        <taxon>Morchella</taxon>
    </lineage>
</organism>
<protein>
    <recommendedName>
        <fullName evidence="1">Phosphatidate phosphatase APP1 catalytic domain-containing protein</fullName>
    </recommendedName>
</protein>
<keyword evidence="3" id="KW-1185">Reference proteome</keyword>